<dbReference type="Proteomes" id="UP001460270">
    <property type="component" value="Unassembled WGS sequence"/>
</dbReference>
<evidence type="ECO:0000313" key="1">
    <source>
        <dbReference type="EMBL" id="KAK7918544.1"/>
    </source>
</evidence>
<dbReference type="AlphaFoldDB" id="A0AAW0PEI0"/>
<gene>
    <name evidence="1" type="ORF">WMY93_009828</name>
</gene>
<sequence length="150" mass="16120">MARAEVCGPVALMGPMGRGTVGRDSLLMVPGGGPDLEPSGALGPALEVVRSAGSMQQMQSLQLTPRGRCPTSPNAAKRLYRNLSDKLRGSTSSFEDTYFFGKSDRLRKASVSHTDGALRALRYVLWSGANQVPGVSRQLHQSQISSAFWR</sequence>
<name>A0AAW0PEI0_9GOBI</name>
<dbReference type="EMBL" id="JBBPFD010000007">
    <property type="protein sequence ID" value="KAK7918544.1"/>
    <property type="molecule type" value="Genomic_DNA"/>
</dbReference>
<accession>A0AAW0PEI0</accession>
<proteinExistence type="predicted"/>
<comment type="caution">
    <text evidence="1">The sequence shown here is derived from an EMBL/GenBank/DDBJ whole genome shotgun (WGS) entry which is preliminary data.</text>
</comment>
<organism evidence="1 2">
    <name type="scientific">Mugilogobius chulae</name>
    <name type="common">yellowstripe goby</name>
    <dbReference type="NCBI Taxonomy" id="88201"/>
    <lineage>
        <taxon>Eukaryota</taxon>
        <taxon>Metazoa</taxon>
        <taxon>Chordata</taxon>
        <taxon>Craniata</taxon>
        <taxon>Vertebrata</taxon>
        <taxon>Euteleostomi</taxon>
        <taxon>Actinopterygii</taxon>
        <taxon>Neopterygii</taxon>
        <taxon>Teleostei</taxon>
        <taxon>Neoteleostei</taxon>
        <taxon>Acanthomorphata</taxon>
        <taxon>Gobiaria</taxon>
        <taxon>Gobiiformes</taxon>
        <taxon>Gobioidei</taxon>
        <taxon>Gobiidae</taxon>
        <taxon>Gobionellinae</taxon>
        <taxon>Mugilogobius</taxon>
    </lineage>
</organism>
<keyword evidence="2" id="KW-1185">Reference proteome</keyword>
<protein>
    <submittedName>
        <fullName evidence="1">Uncharacterized protein</fullName>
    </submittedName>
</protein>
<reference evidence="2" key="1">
    <citation type="submission" date="2024-04" db="EMBL/GenBank/DDBJ databases">
        <title>Salinicola lusitanus LLJ914,a marine bacterium isolated from the Okinawa Trough.</title>
        <authorList>
            <person name="Li J."/>
        </authorList>
    </citation>
    <scope>NUCLEOTIDE SEQUENCE [LARGE SCALE GENOMIC DNA]</scope>
</reference>
<evidence type="ECO:0000313" key="2">
    <source>
        <dbReference type="Proteomes" id="UP001460270"/>
    </source>
</evidence>